<sequence length="469" mass="50297">MTVLDYLRLLRKHVAFVVIVTMLGALAAGAYAYTMLRDTYRASTTLYVLISQDYSEEAAYNLLSNNFSVSAQISNDVSQLISSDRVRSQAAELLGRSSLSGYSISVMSGDEDSRILRVYVTGYDSVGVADVANAIGEVSSELARDIMGVRSINVIDLATEPRSPSGPNRIRYVVLGAIGGLGLSVVGICLAGALDKKVRDGRTVENISGFPLLGLIPRLAVTDGHAKKKTNKHVATIGDIQDAARRLLANLLFFKEGSRPCSVVVCSPAADEGKSTVAFLLAQAMARGGSNTLLVECNLRDPALADLLDVHARKGMIGLTTGETVVLDSVSKTRQKNLYLLDAELRITNPTELIASTAFADMMNALEKRFDYVVIDTAPLNAYADASLLAFQADAVLLVVREGHSTKADLRAATKQLRRAHVEHVGIVLNCASPLPGVTQFSSVDAKQAEREQSVVSLSLHGDREDARV</sequence>
<evidence type="ECO:0000256" key="14">
    <source>
        <dbReference type="ARBA" id="ARBA00053015"/>
    </source>
</evidence>
<evidence type="ECO:0000256" key="11">
    <source>
        <dbReference type="ARBA" id="ARBA00022989"/>
    </source>
</evidence>
<evidence type="ECO:0000256" key="13">
    <source>
        <dbReference type="ARBA" id="ARBA00023137"/>
    </source>
</evidence>
<keyword evidence="10" id="KW-0067">ATP-binding</keyword>
<accession>A0A921IN56</accession>
<evidence type="ECO:0000256" key="5">
    <source>
        <dbReference type="ARBA" id="ARBA00022519"/>
    </source>
</evidence>
<comment type="caution">
    <text evidence="18">The sequence shown here is derived from an EMBL/GenBank/DDBJ whole genome shotgun (WGS) entry which is preliminary data.</text>
</comment>
<dbReference type="EC" id="2.7.10.2" evidence="18"/>
<reference evidence="18" key="2">
    <citation type="submission" date="2021-09" db="EMBL/GenBank/DDBJ databases">
        <authorList>
            <person name="Gilroy R."/>
        </authorList>
    </citation>
    <scope>NUCLEOTIDE SEQUENCE</scope>
    <source>
        <strain evidence="18">ChiGjej2B2-7701</strain>
    </source>
</reference>
<evidence type="ECO:0000256" key="4">
    <source>
        <dbReference type="ARBA" id="ARBA00022475"/>
    </source>
</evidence>
<feature type="domain" description="AAA" evidence="17">
    <location>
        <begin position="273"/>
        <end position="403"/>
    </location>
</feature>
<evidence type="ECO:0000313" key="18">
    <source>
        <dbReference type="EMBL" id="HJG30344.1"/>
    </source>
</evidence>
<dbReference type="Pfam" id="PF13614">
    <property type="entry name" value="AAA_31"/>
    <property type="match status" value="1"/>
</dbReference>
<evidence type="ECO:0000256" key="15">
    <source>
        <dbReference type="SAM" id="Phobius"/>
    </source>
</evidence>
<dbReference type="InterPro" id="IPR003856">
    <property type="entry name" value="LPS_length_determ_N"/>
</dbReference>
<evidence type="ECO:0000313" key="19">
    <source>
        <dbReference type="Proteomes" id="UP000746751"/>
    </source>
</evidence>
<dbReference type="GO" id="GO:0005524">
    <property type="term" value="F:ATP binding"/>
    <property type="evidence" value="ECO:0007669"/>
    <property type="project" value="UniProtKB-KW"/>
</dbReference>
<evidence type="ECO:0000256" key="8">
    <source>
        <dbReference type="ARBA" id="ARBA00022741"/>
    </source>
</evidence>
<dbReference type="SUPFAM" id="SSF52540">
    <property type="entry name" value="P-loop containing nucleoside triphosphate hydrolases"/>
    <property type="match status" value="1"/>
</dbReference>
<organism evidence="18 19">
    <name type="scientific">Collinsella ihumii</name>
    <dbReference type="NCBI Taxonomy" id="1720204"/>
    <lineage>
        <taxon>Bacteria</taxon>
        <taxon>Bacillati</taxon>
        <taxon>Actinomycetota</taxon>
        <taxon>Coriobacteriia</taxon>
        <taxon>Coriobacteriales</taxon>
        <taxon>Coriobacteriaceae</taxon>
        <taxon>Collinsella</taxon>
    </lineage>
</organism>
<dbReference type="PANTHER" id="PTHR32309:SF31">
    <property type="entry name" value="CAPSULAR EXOPOLYSACCHARIDE FAMILY"/>
    <property type="match status" value="1"/>
</dbReference>
<keyword evidence="11 15" id="KW-1133">Transmembrane helix</keyword>
<keyword evidence="6 18" id="KW-0808">Transferase</keyword>
<dbReference type="Gene3D" id="3.40.50.300">
    <property type="entry name" value="P-loop containing nucleotide triphosphate hydrolases"/>
    <property type="match status" value="1"/>
</dbReference>
<comment type="similarity">
    <text evidence="3">Belongs to the etk/wzc family.</text>
</comment>
<gene>
    <name evidence="18" type="ORF">K8U80_02990</name>
</gene>
<keyword evidence="9" id="KW-0418">Kinase</keyword>
<comment type="similarity">
    <text evidence="2">Belongs to the CpsC/CapA family.</text>
</comment>
<evidence type="ECO:0000259" key="17">
    <source>
        <dbReference type="Pfam" id="PF13614"/>
    </source>
</evidence>
<reference evidence="18" key="1">
    <citation type="journal article" date="2021" name="PeerJ">
        <title>Extensive microbial diversity within the chicken gut microbiome revealed by metagenomics and culture.</title>
        <authorList>
            <person name="Gilroy R."/>
            <person name="Ravi A."/>
            <person name="Getino M."/>
            <person name="Pursley I."/>
            <person name="Horton D.L."/>
            <person name="Alikhan N.F."/>
            <person name="Baker D."/>
            <person name="Gharbi K."/>
            <person name="Hall N."/>
            <person name="Watson M."/>
            <person name="Adriaenssens E.M."/>
            <person name="Foster-Nyarko E."/>
            <person name="Jarju S."/>
            <person name="Secka A."/>
            <person name="Antonio M."/>
            <person name="Oren A."/>
            <person name="Chaudhuri R.R."/>
            <person name="La Ragione R."/>
            <person name="Hildebrand F."/>
            <person name="Pallen M.J."/>
        </authorList>
    </citation>
    <scope>NUCLEOTIDE SEQUENCE</scope>
    <source>
        <strain evidence="18">ChiGjej2B2-7701</strain>
    </source>
</reference>
<evidence type="ECO:0000256" key="12">
    <source>
        <dbReference type="ARBA" id="ARBA00023136"/>
    </source>
</evidence>
<keyword evidence="7 15" id="KW-0812">Transmembrane</keyword>
<dbReference type="GO" id="GO:0005886">
    <property type="term" value="C:plasma membrane"/>
    <property type="evidence" value="ECO:0007669"/>
    <property type="project" value="UniProtKB-SubCell"/>
</dbReference>
<evidence type="ECO:0000256" key="7">
    <source>
        <dbReference type="ARBA" id="ARBA00022692"/>
    </source>
</evidence>
<evidence type="ECO:0000256" key="9">
    <source>
        <dbReference type="ARBA" id="ARBA00022777"/>
    </source>
</evidence>
<dbReference type="PANTHER" id="PTHR32309">
    <property type="entry name" value="TYROSINE-PROTEIN KINASE"/>
    <property type="match status" value="1"/>
</dbReference>
<evidence type="ECO:0000259" key="16">
    <source>
        <dbReference type="Pfam" id="PF02706"/>
    </source>
</evidence>
<feature type="transmembrane region" description="Helical" evidence="15">
    <location>
        <begin position="14"/>
        <end position="33"/>
    </location>
</feature>
<dbReference type="InterPro" id="IPR027417">
    <property type="entry name" value="P-loop_NTPase"/>
</dbReference>
<comment type="subcellular location">
    <subcellularLocation>
        <location evidence="1">Cell inner membrane</location>
        <topology evidence="1">Multi-pass membrane protein</topology>
    </subcellularLocation>
</comment>
<name>A0A921IN56_9ACTN</name>
<feature type="domain" description="Polysaccharide chain length determinant N-terminal" evidence="16">
    <location>
        <begin position="3"/>
        <end position="91"/>
    </location>
</feature>
<feature type="transmembrane region" description="Helical" evidence="15">
    <location>
        <begin position="172"/>
        <end position="194"/>
    </location>
</feature>
<dbReference type="InterPro" id="IPR025669">
    <property type="entry name" value="AAA_dom"/>
</dbReference>
<dbReference type="InterPro" id="IPR005702">
    <property type="entry name" value="Wzc-like_C"/>
</dbReference>
<dbReference type="Proteomes" id="UP000746751">
    <property type="component" value="Unassembled WGS sequence"/>
</dbReference>
<keyword evidence="4" id="KW-1003">Cell membrane</keyword>
<evidence type="ECO:0000256" key="10">
    <source>
        <dbReference type="ARBA" id="ARBA00022840"/>
    </source>
</evidence>
<keyword evidence="5" id="KW-0997">Cell inner membrane</keyword>
<evidence type="ECO:0000256" key="3">
    <source>
        <dbReference type="ARBA" id="ARBA00008883"/>
    </source>
</evidence>
<keyword evidence="12 15" id="KW-0472">Membrane</keyword>
<protein>
    <submittedName>
        <fullName evidence="18">Polysaccharide biosynthesis tyrosine autokinase</fullName>
        <ecNumber evidence="18">2.7.10.2</ecNumber>
    </submittedName>
</protein>
<comment type="catalytic activity">
    <reaction evidence="14">
        <text>L-tyrosyl-[protein] + ATP = O-phospho-L-tyrosyl-[protein] + ADP + H(+)</text>
        <dbReference type="Rhea" id="RHEA:10596"/>
        <dbReference type="Rhea" id="RHEA-COMP:10136"/>
        <dbReference type="Rhea" id="RHEA-COMP:20101"/>
        <dbReference type="ChEBI" id="CHEBI:15378"/>
        <dbReference type="ChEBI" id="CHEBI:30616"/>
        <dbReference type="ChEBI" id="CHEBI:46858"/>
        <dbReference type="ChEBI" id="CHEBI:61978"/>
        <dbReference type="ChEBI" id="CHEBI:456216"/>
    </reaction>
</comment>
<keyword evidence="8" id="KW-0547">Nucleotide-binding</keyword>
<evidence type="ECO:0000256" key="1">
    <source>
        <dbReference type="ARBA" id="ARBA00004429"/>
    </source>
</evidence>
<keyword evidence="13" id="KW-0829">Tyrosine-protein kinase</keyword>
<dbReference type="EMBL" id="DYVF01000022">
    <property type="protein sequence ID" value="HJG30344.1"/>
    <property type="molecule type" value="Genomic_DNA"/>
</dbReference>
<dbReference type="InterPro" id="IPR050445">
    <property type="entry name" value="Bact_polysacc_biosynth/exp"/>
</dbReference>
<proteinExistence type="inferred from homology"/>
<dbReference type="NCBIfam" id="TIGR01007">
    <property type="entry name" value="eps_fam"/>
    <property type="match status" value="1"/>
</dbReference>
<dbReference type="GO" id="GO:0004715">
    <property type="term" value="F:non-membrane spanning protein tyrosine kinase activity"/>
    <property type="evidence" value="ECO:0007669"/>
    <property type="project" value="UniProtKB-EC"/>
</dbReference>
<dbReference type="CDD" id="cd05387">
    <property type="entry name" value="BY-kinase"/>
    <property type="match status" value="1"/>
</dbReference>
<dbReference type="AlphaFoldDB" id="A0A921IN56"/>
<evidence type="ECO:0000256" key="6">
    <source>
        <dbReference type="ARBA" id="ARBA00022679"/>
    </source>
</evidence>
<dbReference type="Pfam" id="PF02706">
    <property type="entry name" value="Wzz"/>
    <property type="match status" value="1"/>
</dbReference>
<evidence type="ECO:0000256" key="2">
    <source>
        <dbReference type="ARBA" id="ARBA00006683"/>
    </source>
</evidence>